<gene>
    <name evidence="7" type="ORF">LYPA_23C003850</name>
</gene>
<dbReference type="InterPro" id="IPR043504">
    <property type="entry name" value="Peptidase_S1_PA_chymotrypsin"/>
</dbReference>
<evidence type="ECO:0000313" key="8">
    <source>
        <dbReference type="Proteomes" id="UP000386466"/>
    </source>
</evidence>
<dbReference type="GO" id="GO:0006508">
    <property type="term" value="P:proteolysis"/>
    <property type="evidence" value="ECO:0007669"/>
    <property type="project" value="UniProtKB-KW"/>
</dbReference>
<evidence type="ECO:0000259" key="6">
    <source>
        <dbReference type="PROSITE" id="PS50240"/>
    </source>
</evidence>
<proteinExistence type="inferred from homology"/>
<evidence type="ECO:0000313" key="7">
    <source>
        <dbReference type="EMBL" id="VFV36558.1"/>
    </source>
</evidence>
<dbReference type="EMBL" id="CAAGRJ010022890">
    <property type="protein sequence ID" value="VFV36558.1"/>
    <property type="molecule type" value="Genomic_DNA"/>
</dbReference>
<reference evidence="7 8" key="1">
    <citation type="submission" date="2019-01" db="EMBL/GenBank/DDBJ databases">
        <authorList>
            <person name="Alioto T."/>
            <person name="Alioto T."/>
        </authorList>
    </citation>
    <scope>NUCLEOTIDE SEQUENCE [LARGE SCALE GENOMIC DNA]</scope>
</reference>
<keyword evidence="2" id="KW-0378">Hydrolase</keyword>
<sequence>MKLPENASVVVTGREHFMNGPLPAILQEAFGKVIDNKVCNHPHSLSGLVTNKMLCAVFKSGKADACQNDPGGLLAYPDSRKVWHLVGIVSWGDGYAKKNKPGVYTPVTAYHDWITSKTGL</sequence>
<evidence type="ECO:0000256" key="3">
    <source>
        <dbReference type="ARBA" id="ARBA00022825"/>
    </source>
</evidence>
<dbReference type="AlphaFoldDB" id="A0A485NWM9"/>
<dbReference type="GO" id="GO:0004252">
    <property type="term" value="F:serine-type endopeptidase activity"/>
    <property type="evidence" value="ECO:0007669"/>
    <property type="project" value="InterPro"/>
</dbReference>
<dbReference type="Gene3D" id="2.40.10.10">
    <property type="entry name" value="Trypsin-like serine proteases"/>
    <property type="match status" value="1"/>
</dbReference>
<accession>A0A485NWM9</accession>
<dbReference type="InterPro" id="IPR009003">
    <property type="entry name" value="Peptidase_S1_PA"/>
</dbReference>
<protein>
    <submittedName>
        <fullName evidence="7">Transmembrane protease serine</fullName>
    </submittedName>
</protein>
<comment type="similarity">
    <text evidence="5">Belongs to the peptidase S1 family. CLIP subfamily.</text>
</comment>
<organism evidence="7 8">
    <name type="scientific">Lynx pardinus</name>
    <name type="common">Iberian lynx</name>
    <name type="synonym">Felis pardina</name>
    <dbReference type="NCBI Taxonomy" id="191816"/>
    <lineage>
        <taxon>Eukaryota</taxon>
        <taxon>Metazoa</taxon>
        <taxon>Chordata</taxon>
        <taxon>Craniata</taxon>
        <taxon>Vertebrata</taxon>
        <taxon>Euteleostomi</taxon>
        <taxon>Mammalia</taxon>
        <taxon>Eutheria</taxon>
        <taxon>Laurasiatheria</taxon>
        <taxon>Carnivora</taxon>
        <taxon>Feliformia</taxon>
        <taxon>Felidae</taxon>
        <taxon>Felinae</taxon>
        <taxon>Lynx</taxon>
    </lineage>
</organism>
<evidence type="ECO:0000256" key="2">
    <source>
        <dbReference type="ARBA" id="ARBA00022801"/>
    </source>
</evidence>
<feature type="domain" description="Peptidase S1" evidence="6">
    <location>
        <begin position="1"/>
        <end position="119"/>
    </location>
</feature>
<dbReference type="PANTHER" id="PTHR24252:SF17">
    <property type="entry name" value="SUPPRESSOR OF TUMORIGENICITY 14 PROTEIN HOMOLOG-RELATED"/>
    <property type="match status" value="1"/>
</dbReference>
<keyword evidence="1 7" id="KW-0645">Protease</keyword>
<name>A0A485NWM9_LYNPA</name>
<evidence type="ECO:0000256" key="5">
    <source>
        <dbReference type="ARBA" id="ARBA00024195"/>
    </source>
</evidence>
<dbReference type="PANTHER" id="PTHR24252">
    <property type="entry name" value="ACROSIN-RELATED"/>
    <property type="match status" value="1"/>
</dbReference>
<keyword evidence="4" id="KW-1015">Disulfide bond</keyword>
<evidence type="ECO:0000256" key="1">
    <source>
        <dbReference type="ARBA" id="ARBA00022670"/>
    </source>
</evidence>
<dbReference type="InterPro" id="IPR001254">
    <property type="entry name" value="Trypsin_dom"/>
</dbReference>
<dbReference type="PROSITE" id="PS50240">
    <property type="entry name" value="TRYPSIN_DOM"/>
    <property type="match status" value="1"/>
</dbReference>
<evidence type="ECO:0000256" key="4">
    <source>
        <dbReference type="ARBA" id="ARBA00023157"/>
    </source>
</evidence>
<dbReference type="Proteomes" id="UP000386466">
    <property type="component" value="Unassembled WGS sequence"/>
</dbReference>
<keyword evidence="7" id="KW-0472">Membrane</keyword>
<dbReference type="FunFam" id="2.40.10.10:FF:000002">
    <property type="entry name" value="Transmembrane protease serine"/>
    <property type="match status" value="1"/>
</dbReference>
<keyword evidence="8" id="KW-1185">Reference proteome</keyword>
<keyword evidence="3" id="KW-0720">Serine protease</keyword>
<dbReference type="Pfam" id="PF00089">
    <property type="entry name" value="Trypsin"/>
    <property type="match status" value="1"/>
</dbReference>
<keyword evidence="7" id="KW-0812">Transmembrane</keyword>
<dbReference type="SUPFAM" id="SSF50494">
    <property type="entry name" value="Trypsin-like serine proteases"/>
    <property type="match status" value="1"/>
</dbReference>